<evidence type="ECO:0000313" key="2">
    <source>
        <dbReference type="EMBL" id="KAF3327934.1"/>
    </source>
</evidence>
<reference evidence="2" key="1">
    <citation type="submission" date="2020-01" db="EMBL/GenBank/DDBJ databases">
        <title>Genome sequence of Kobresia littledalei, the first chromosome-level genome in the family Cyperaceae.</title>
        <authorList>
            <person name="Qu G."/>
        </authorList>
    </citation>
    <scope>NUCLEOTIDE SEQUENCE</scope>
    <source>
        <strain evidence="2">C.B.Clarke</strain>
        <tissue evidence="2">Leaf</tissue>
    </source>
</reference>
<sequence length="132" mass="15126">MKATTIFNFIFKGKGSDNKELQDHFSRLPLDCLMTVMKLTSPKDTCRSAAVNTTFQSVANSDDVWQSFLPDNLSSILDRAETDVEQLPVSKKELYLHLCHNWILLDGGTKVKWMAIIILNGYRLARISYKRR</sequence>
<dbReference type="CDD" id="cd22162">
    <property type="entry name" value="F-box_AtSKIP3-like"/>
    <property type="match status" value="1"/>
</dbReference>
<comment type="caution">
    <text evidence="2">The sequence shown here is derived from an EMBL/GenBank/DDBJ whole genome shotgun (WGS) entry which is preliminary data.</text>
</comment>
<evidence type="ECO:0000313" key="3">
    <source>
        <dbReference type="Proteomes" id="UP000623129"/>
    </source>
</evidence>
<feature type="domain" description="F-box" evidence="1">
    <location>
        <begin position="22"/>
        <end position="68"/>
    </location>
</feature>
<name>A0A833R0Y5_9POAL</name>
<dbReference type="PANTHER" id="PTHR31960">
    <property type="entry name" value="F-BOX PROTEIN PP2-A15"/>
    <property type="match status" value="1"/>
</dbReference>
<dbReference type="InterPro" id="IPR036047">
    <property type="entry name" value="F-box-like_dom_sf"/>
</dbReference>
<protein>
    <recommendedName>
        <fullName evidence="1">F-box domain-containing protein</fullName>
    </recommendedName>
</protein>
<dbReference type="SUPFAM" id="SSF81383">
    <property type="entry name" value="F-box domain"/>
    <property type="match status" value="1"/>
</dbReference>
<dbReference type="Pfam" id="PF00646">
    <property type="entry name" value="F-box"/>
    <property type="match status" value="1"/>
</dbReference>
<dbReference type="Proteomes" id="UP000623129">
    <property type="component" value="Unassembled WGS sequence"/>
</dbReference>
<accession>A0A833R0Y5</accession>
<dbReference type="AlphaFoldDB" id="A0A833R0Y5"/>
<dbReference type="EMBL" id="SWLB01000016">
    <property type="protein sequence ID" value="KAF3327934.1"/>
    <property type="molecule type" value="Genomic_DNA"/>
</dbReference>
<gene>
    <name evidence="2" type="ORF">FCM35_KLT06540</name>
</gene>
<proteinExistence type="predicted"/>
<keyword evidence="3" id="KW-1185">Reference proteome</keyword>
<organism evidence="2 3">
    <name type="scientific">Carex littledalei</name>
    <dbReference type="NCBI Taxonomy" id="544730"/>
    <lineage>
        <taxon>Eukaryota</taxon>
        <taxon>Viridiplantae</taxon>
        <taxon>Streptophyta</taxon>
        <taxon>Embryophyta</taxon>
        <taxon>Tracheophyta</taxon>
        <taxon>Spermatophyta</taxon>
        <taxon>Magnoliopsida</taxon>
        <taxon>Liliopsida</taxon>
        <taxon>Poales</taxon>
        <taxon>Cyperaceae</taxon>
        <taxon>Cyperoideae</taxon>
        <taxon>Cariceae</taxon>
        <taxon>Carex</taxon>
        <taxon>Carex subgen. Euthyceras</taxon>
    </lineage>
</organism>
<dbReference type="InterPro" id="IPR001810">
    <property type="entry name" value="F-box_dom"/>
</dbReference>
<dbReference type="PROSITE" id="PS50181">
    <property type="entry name" value="FBOX"/>
    <property type="match status" value="1"/>
</dbReference>
<dbReference type="OrthoDB" id="1918565at2759"/>
<evidence type="ECO:0000259" key="1">
    <source>
        <dbReference type="PROSITE" id="PS50181"/>
    </source>
</evidence>
<dbReference type="Gene3D" id="1.20.1280.50">
    <property type="match status" value="1"/>
</dbReference>
<dbReference type="PANTHER" id="PTHR31960:SF26">
    <property type="entry name" value="F-BOX DOMAIN CONTAINING PROTEIN"/>
    <property type="match status" value="1"/>
</dbReference>